<gene>
    <name evidence="3" type="ORF">KMZ93_17360</name>
</gene>
<feature type="transmembrane region" description="Helical" evidence="1">
    <location>
        <begin position="125"/>
        <end position="143"/>
    </location>
</feature>
<feature type="transmembrane region" description="Helical" evidence="1">
    <location>
        <begin position="7"/>
        <end position="26"/>
    </location>
</feature>
<keyword evidence="4" id="KW-1185">Reference proteome</keyword>
<feature type="transmembrane region" description="Helical" evidence="1">
    <location>
        <begin position="78"/>
        <end position="95"/>
    </location>
</feature>
<evidence type="ECO:0000256" key="1">
    <source>
        <dbReference type="SAM" id="Phobius"/>
    </source>
</evidence>
<evidence type="ECO:0000259" key="2">
    <source>
        <dbReference type="Pfam" id="PF07331"/>
    </source>
</evidence>
<dbReference type="InterPro" id="IPR009936">
    <property type="entry name" value="DUF1468"/>
</dbReference>
<dbReference type="Pfam" id="PF07331">
    <property type="entry name" value="TctB"/>
    <property type="match status" value="1"/>
</dbReference>
<keyword evidence="1" id="KW-1133">Transmembrane helix</keyword>
<name>A0A975NW49_9BRAD</name>
<protein>
    <submittedName>
        <fullName evidence="3">Tripartite tricarboxylate transporter TctB family protein</fullName>
    </submittedName>
</protein>
<evidence type="ECO:0000313" key="3">
    <source>
        <dbReference type="EMBL" id="QWG21756.1"/>
    </source>
</evidence>
<reference evidence="3 4" key="1">
    <citation type="submission" date="2021-06" db="EMBL/GenBank/DDBJ databases">
        <title>Bradyrhizobium sp. S2-11-4 Genome sequencing.</title>
        <authorList>
            <person name="Jin L."/>
        </authorList>
    </citation>
    <scope>NUCLEOTIDE SEQUENCE [LARGE SCALE GENOMIC DNA]</scope>
    <source>
        <strain evidence="3 4">S2-11-4</strain>
    </source>
</reference>
<dbReference type="Proteomes" id="UP000676951">
    <property type="component" value="Chromosome"/>
</dbReference>
<sequence length="159" mass="17003">MSIGRDGIAGLILFAISLVLLVQSFQLPSLPIVPVGPGFYPAIVLTFMAAASALLVLQDLLSRRAPAAATAPDTPRRNYRLVVIAFAIVGFYVALLPLLGFRVATVLFVGALQAALGRPRTARQWAMLAAIALGTAAMSYFVFERYLLVLLPRGAWTGF</sequence>
<keyword evidence="1" id="KW-0472">Membrane</keyword>
<feature type="domain" description="DUF1468" evidence="2">
    <location>
        <begin position="8"/>
        <end position="152"/>
    </location>
</feature>
<accession>A0A975NW49</accession>
<dbReference type="RefSeq" id="WP_215602476.1">
    <property type="nucleotide sequence ID" value="NZ_CP076136.1"/>
</dbReference>
<dbReference type="EMBL" id="CP076136">
    <property type="protein sequence ID" value="QWG21756.1"/>
    <property type="molecule type" value="Genomic_DNA"/>
</dbReference>
<dbReference type="AlphaFoldDB" id="A0A975NW49"/>
<organism evidence="3 4">
    <name type="scientific">Bradyrhizobium sediminis</name>
    <dbReference type="NCBI Taxonomy" id="2840469"/>
    <lineage>
        <taxon>Bacteria</taxon>
        <taxon>Pseudomonadati</taxon>
        <taxon>Pseudomonadota</taxon>
        <taxon>Alphaproteobacteria</taxon>
        <taxon>Hyphomicrobiales</taxon>
        <taxon>Nitrobacteraceae</taxon>
        <taxon>Bradyrhizobium</taxon>
    </lineage>
</organism>
<keyword evidence="1" id="KW-0812">Transmembrane</keyword>
<feature type="transmembrane region" description="Helical" evidence="1">
    <location>
        <begin position="38"/>
        <end position="57"/>
    </location>
</feature>
<evidence type="ECO:0000313" key="4">
    <source>
        <dbReference type="Proteomes" id="UP000676951"/>
    </source>
</evidence>
<proteinExistence type="predicted"/>